<organism evidence="2 3">
    <name type="scientific">Roseomonas acroporae</name>
    <dbReference type="NCBI Taxonomy" id="2937791"/>
    <lineage>
        <taxon>Bacteria</taxon>
        <taxon>Pseudomonadati</taxon>
        <taxon>Pseudomonadota</taxon>
        <taxon>Alphaproteobacteria</taxon>
        <taxon>Acetobacterales</taxon>
        <taxon>Roseomonadaceae</taxon>
        <taxon>Roseomonas</taxon>
    </lineage>
</organism>
<evidence type="ECO:0000256" key="1">
    <source>
        <dbReference type="SAM" id="MobiDB-lite"/>
    </source>
</evidence>
<dbReference type="EMBL" id="JALPRX010000076">
    <property type="protein sequence ID" value="MCK8786155.1"/>
    <property type="molecule type" value="Genomic_DNA"/>
</dbReference>
<feature type="compositionally biased region" description="Basic and acidic residues" evidence="1">
    <location>
        <begin position="107"/>
        <end position="118"/>
    </location>
</feature>
<reference evidence="2" key="1">
    <citation type="submission" date="2022-04" db="EMBL/GenBank/DDBJ databases">
        <title>Roseomonas acroporae sp. nov., isolated from coral Acropora digitifera.</title>
        <authorList>
            <person name="Sun H."/>
        </authorList>
    </citation>
    <scope>NUCLEOTIDE SEQUENCE</scope>
    <source>
        <strain evidence="2">NAR14</strain>
    </source>
</reference>
<name>A0A9X1YBX4_9PROT</name>
<proteinExistence type="predicted"/>
<sequence length="126" mass="14120">MLSDLFAPEGGWTVRIRDLSGANGSEPVEVVKGFPSLAQANAFARRYVRDSVERCRAPGLPPEKVLETWFAFGEDAEVVGAPEGQDWRSAAELQDFVRSPVRDAEDRNWRVLDPRRDEADEAETEE</sequence>
<evidence type="ECO:0000313" key="2">
    <source>
        <dbReference type="EMBL" id="MCK8786155.1"/>
    </source>
</evidence>
<keyword evidence="3" id="KW-1185">Reference proteome</keyword>
<feature type="region of interest" description="Disordered" evidence="1">
    <location>
        <begin position="107"/>
        <end position="126"/>
    </location>
</feature>
<protein>
    <submittedName>
        <fullName evidence="2">Uncharacterized protein</fullName>
    </submittedName>
</protein>
<dbReference type="Proteomes" id="UP001139516">
    <property type="component" value="Unassembled WGS sequence"/>
</dbReference>
<gene>
    <name evidence="2" type="ORF">M0638_17405</name>
</gene>
<accession>A0A9X1YBX4</accession>
<dbReference type="RefSeq" id="WP_248668332.1">
    <property type="nucleotide sequence ID" value="NZ_JALPRX010000076.1"/>
</dbReference>
<comment type="caution">
    <text evidence="2">The sequence shown here is derived from an EMBL/GenBank/DDBJ whole genome shotgun (WGS) entry which is preliminary data.</text>
</comment>
<dbReference type="AlphaFoldDB" id="A0A9X1YBX4"/>
<evidence type="ECO:0000313" key="3">
    <source>
        <dbReference type="Proteomes" id="UP001139516"/>
    </source>
</evidence>